<proteinExistence type="predicted"/>
<dbReference type="RefSeq" id="WP_156705857.1">
    <property type="nucleotide sequence ID" value="NZ_CACRUX010000101.1"/>
</dbReference>
<dbReference type="Pfam" id="PF04985">
    <property type="entry name" value="Phage_tube"/>
    <property type="match status" value="1"/>
</dbReference>
<dbReference type="AlphaFoldDB" id="A0A6N3FKZ9"/>
<evidence type="ECO:0000313" key="1">
    <source>
        <dbReference type="EMBL" id="VYU52273.1"/>
    </source>
</evidence>
<protein>
    <submittedName>
        <fullName evidence="1">Phage tail tube protein FII</fullName>
    </submittedName>
</protein>
<gene>
    <name evidence="1" type="ORF">VRLFYP33_02355</name>
</gene>
<organism evidence="1">
    <name type="scientific">Veillonella ratti</name>
    <dbReference type="NCBI Taxonomy" id="103892"/>
    <lineage>
        <taxon>Bacteria</taxon>
        <taxon>Bacillati</taxon>
        <taxon>Bacillota</taxon>
        <taxon>Negativicutes</taxon>
        <taxon>Veillonellales</taxon>
        <taxon>Veillonellaceae</taxon>
        <taxon>Veillonella</taxon>
    </lineage>
</organism>
<sequence length="175" mass="18934">MNTHNIPDRLHDMRVYNNTSNVMLGISKVTLPDIEYLTETMKGAGVAGEFDSIAPGLLKAMELGLDFNTVTKHTYSLSAPTSHYIDCRMAVNNVDGGDGAPKSEGWRVVAKGVPKSFKQGNAEPSAQMGTSVTLSLTYLKVTNKGKTMLEVDVINYICNIGGTDYLAEIRSLLGM</sequence>
<reference evidence="1" key="1">
    <citation type="submission" date="2019-11" db="EMBL/GenBank/DDBJ databases">
        <authorList>
            <person name="Feng L."/>
        </authorList>
    </citation>
    <scope>NUCLEOTIDE SEQUENCE</scope>
    <source>
        <strain evidence="1">VrattiLFYP33</strain>
    </source>
</reference>
<dbReference type="InterPro" id="IPR006498">
    <property type="entry name" value="Tail_tube"/>
</dbReference>
<name>A0A6N3FKZ9_9FIRM</name>
<dbReference type="EMBL" id="CACRUX010000101">
    <property type="protein sequence ID" value="VYU52273.1"/>
    <property type="molecule type" value="Genomic_DNA"/>
</dbReference>
<accession>A0A6N3FKZ9</accession>